<feature type="binding site" evidence="2">
    <location>
        <position position="64"/>
    </location>
    <ligand>
        <name>substrate</name>
    </ligand>
</feature>
<dbReference type="PIRSF" id="PIRSF000709">
    <property type="entry name" value="6PFK_2-Ptase"/>
    <property type="match status" value="1"/>
</dbReference>
<dbReference type="Gene3D" id="3.40.50.1240">
    <property type="entry name" value="Phosphoglycerate mutase-like"/>
    <property type="match status" value="1"/>
</dbReference>
<dbReference type="EMBL" id="CP001322">
    <property type="protein sequence ID" value="ACL02285.1"/>
    <property type="molecule type" value="Genomic_DNA"/>
</dbReference>
<dbReference type="KEGG" id="dal:Dalk_0580"/>
<feature type="active site" description="Tele-phosphohistidine intermediate" evidence="1">
    <location>
        <position position="15"/>
    </location>
</feature>
<organism evidence="3 4">
    <name type="scientific">Desulfatibacillum aliphaticivorans</name>
    <dbReference type="NCBI Taxonomy" id="218208"/>
    <lineage>
        <taxon>Bacteria</taxon>
        <taxon>Pseudomonadati</taxon>
        <taxon>Thermodesulfobacteriota</taxon>
        <taxon>Desulfobacteria</taxon>
        <taxon>Desulfobacterales</taxon>
        <taxon>Desulfatibacillaceae</taxon>
        <taxon>Desulfatibacillum</taxon>
    </lineage>
</organism>
<dbReference type="InterPro" id="IPR029033">
    <property type="entry name" value="His_PPase_superfam"/>
</dbReference>
<dbReference type="PANTHER" id="PTHR48100">
    <property type="entry name" value="BROAD-SPECIFICITY PHOSPHATASE YOR283W-RELATED"/>
    <property type="match status" value="1"/>
</dbReference>
<evidence type="ECO:0000313" key="3">
    <source>
        <dbReference type="EMBL" id="ACL02285.1"/>
    </source>
</evidence>
<reference evidence="3 4" key="1">
    <citation type="journal article" date="2012" name="Environ. Microbiol.">
        <title>The genome sequence of Desulfatibacillum alkenivorans AK-01: a blueprint for anaerobic alkane oxidation.</title>
        <authorList>
            <person name="Callaghan A.V."/>
            <person name="Morris B.E."/>
            <person name="Pereira I.A."/>
            <person name="McInerney M.J."/>
            <person name="Austin R.N."/>
            <person name="Groves J.T."/>
            <person name="Kukor J.J."/>
            <person name="Suflita J.M."/>
            <person name="Young L.Y."/>
            <person name="Zylstra G.J."/>
            <person name="Wawrik B."/>
        </authorList>
    </citation>
    <scope>NUCLEOTIDE SEQUENCE [LARGE SCALE GENOMIC DNA]</scope>
    <source>
        <strain evidence="3 4">AK-01</strain>
    </source>
</reference>
<gene>
    <name evidence="3" type="ordered locus">Dalk_0580</name>
</gene>
<accession>B8FHJ7</accession>
<dbReference type="AlphaFoldDB" id="B8FHJ7"/>
<keyword evidence="4" id="KW-1185">Reference proteome</keyword>
<dbReference type="GO" id="GO:0016791">
    <property type="term" value="F:phosphatase activity"/>
    <property type="evidence" value="ECO:0007669"/>
    <property type="project" value="TreeGrafter"/>
</dbReference>
<proteinExistence type="predicted"/>
<evidence type="ECO:0000313" key="4">
    <source>
        <dbReference type="Proteomes" id="UP000000739"/>
    </source>
</evidence>
<dbReference type="Pfam" id="PF00300">
    <property type="entry name" value="His_Phos_1"/>
    <property type="match status" value="1"/>
</dbReference>
<dbReference type="PANTHER" id="PTHR48100:SF1">
    <property type="entry name" value="HISTIDINE PHOSPHATASE FAMILY PROTEIN-RELATED"/>
    <property type="match status" value="1"/>
</dbReference>
<evidence type="ECO:0000256" key="1">
    <source>
        <dbReference type="PIRSR" id="PIRSR613078-1"/>
    </source>
</evidence>
<dbReference type="eggNOG" id="COG0406">
    <property type="taxonomic scope" value="Bacteria"/>
</dbReference>
<dbReference type="HOGENOM" id="CLU_033323_9_4_7"/>
<feature type="active site" description="Proton donor/acceptor" evidence="1">
    <location>
        <position position="88"/>
    </location>
</feature>
<dbReference type="CDD" id="cd07067">
    <property type="entry name" value="HP_PGM_like"/>
    <property type="match status" value="1"/>
</dbReference>
<dbReference type="InterPro" id="IPR050275">
    <property type="entry name" value="PGM_Phosphatase"/>
</dbReference>
<dbReference type="SUPFAM" id="SSF53254">
    <property type="entry name" value="Phosphoglycerate mutase-like"/>
    <property type="match status" value="1"/>
</dbReference>
<name>B8FHJ7_DESAL</name>
<evidence type="ECO:0000256" key="2">
    <source>
        <dbReference type="PIRSR" id="PIRSR613078-2"/>
    </source>
</evidence>
<protein>
    <submittedName>
        <fullName evidence="3">Phosphoglycerate mutase</fullName>
    </submittedName>
</protein>
<dbReference type="GO" id="GO:0005737">
    <property type="term" value="C:cytoplasm"/>
    <property type="evidence" value="ECO:0007669"/>
    <property type="project" value="TreeGrafter"/>
</dbReference>
<dbReference type="Proteomes" id="UP000000739">
    <property type="component" value="Chromosome"/>
</dbReference>
<dbReference type="RefSeq" id="WP_012609725.1">
    <property type="nucleotide sequence ID" value="NC_011768.1"/>
</dbReference>
<dbReference type="InterPro" id="IPR013078">
    <property type="entry name" value="His_Pase_superF_clade-1"/>
</dbReference>
<dbReference type="SMART" id="SM00855">
    <property type="entry name" value="PGAM"/>
    <property type="match status" value="1"/>
</dbReference>
<sequence length="206" mass="22907">MNDKAKTTRFILVRHAQTKWNQMKLIQGMTDSPLTPEGVQAARSWGAILKEYSPDRMICSPLNRAVDTAVYINETLDLPLSQDVGFLEQSWGRWEGKTLAEIKQESPVILQSMVDLGWEFSPPGGESRISVMKRCTKALQTLHEKWTGQTLIIVAHRGVIACIMYHLLGRAFLPSEPSVLKKGYAQILTCDGAGLKIEALNGVALK</sequence>
<feature type="binding site" evidence="2">
    <location>
        <begin position="14"/>
        <end position="21"/>
    </location>
    <ligand>
        <name>substrate</name>
    </ligand>
</feature>